<evidence type="ECO:0000313" key="6">
    <source>
        <dbReference type="EMBL" id="CRX37944.1"/>
    </source>
</evidence>
<feature type="transmembrane region" description="Helical" evidence="5">
    <location>
        <begin position="74"/>
        <end position="95"/>
    </location>
</feature>
<dbReference type="RefSeq" id="WP_098037806.1">
    <property type="nucleotide sequence ID" value="NZ_CWGJ01000010.1"/>
</dbReference>
<keyword evidence="7" id="KW-1185">Reference proteome</keyword>
<dbReference type="EMBL" id="CWGJ01000010">
    <property type="protein sequence ID" value="CRX37944.1"/>
    <property type="molecule type" value="Genomic_DNA"/>
</dbReference>
<evidence type="ECO:0000256" key="3">
    <source>
        <dbReference type="ARBA" id="ARBA00022989"/>
    </source>
</evidence>
<keyword evidence="4 5" id="KW-0472">Membrane</keyword>
<dbReference type="InterPro" id="IPR032808">
    <property type="entry name" value="DoxX"/>
</dbReference>
<proteinExistence type="predicted"/>
<evidence type="ECO:0000256" key="1">
    <source>
        <dbReference type="ARBA" id="ARBA00004141"/>
    </source>
</evidence>
<name>A0A0H5DQS0_9BACT</name>
<dbReference type="Proteomes" id="UP000220251">
    <property type="component" value="Unassembled WGS sequence"/>
</dbReference>
<evidence type="ECO:0000313" key="7">
    <source>
        <dbReference type="Proteomes" id="UP000220251"/>
    </source>
</evidence>
<organism evidence="6 7">
    <name type="scientific">Estrella lausannensis</name>
    <dbReference type="NCBI Taxonomy" id="483423"/>
    <lineage>
        <taxon>Bacteria</taxon>
        <taxon>Pseudomonadati</taxon>
        <taxon>Chlamydiota</taxon>
        <taxon>Chlamydiia</taxon>
        <taxon>Parachlamydiales</taxon>
        <taxon>Candidatus Criblamydiaceae</taxon>
        <taxon>Estrella</taxon>
    </lineage>
</organism>
<accession>A0A0H5DQS0</accession>
<feature type="transmembrane region" description="Helical" evidence="5">
    <location>
        <begin position="107"/>
        <end position="125"/>
    </location>
</feature>
<gene>
    <name evidence="6" type="ORF">ELAC_0589</name>
</gene>
<feature type="transmembrane region" description="Helical" evidence="5">
    <location>
        <begin position="42"/>
        <end position="68"/>
    </location>
</feature>
<evidence type="ECO:0000256" key="5">
    <source>
        <dbReference type="SAM" id="Phobius"/>
    </source>
</evidence>
<comment type="subcellular location">
    <subcellularLocation>
        <location evidence="1">Membrane</location>
        <topology evidence="1">Multi-pass membrane protein</topology>
    </subcellularLocation>
</comment>
<evidence type="ECO:0000256" key="4">
    <source>
        <dbReference type="ARBA" id="ARBA00023136"/>
    </source>
</evidence>
<sequence>MQCVTLFLQLIVAFGLLNVWILRRNQETPYRGSDGKSLKEEFAAYGLPAWAFYAVGLIKISAALLLILGLWLPYLVFPAAAVVSLLMMGAIAMHLKVKDPYMKSMPAFIMLVCSIGICMDSLQWYL</sequence>
<keyword evidence="2 5" id="KW-0812">Transmembrane</keyword>
<evidence type="ECO:0000256" key="2">
    <source>
        <dbReference type="ARBA" id="ARBA00022692"/>
    </source>
</evidence>
<reference evidence="7" key="1">
    <citation type="submission" date="2015-06" db="EMBL/GenBank/DDBJ databases">
        <authorList>
            <person name="Bertelli C."/>
        </authorList>
    </citation>
    <scope>NUCLEOTIDE SEQUENCE [LARGE SCALE GENOMIC DNA]</scope>
    <source>
        <strain evidence="7">CRIB-30</strain>
    </source>
</reference>
<dbReference type="AlphaFoldDB" id="A0A0H5DQS0"/>
<protein>
    <submittedName>
        <fullName evidence="6">Conserved putative membrane protein</fullName>
    </submittedName>
</protein>
<keyword evidence="3 5" id="KW-1133">Transmembrane helix</keyword>
<feature type="transmembrane region" description="Helical" evidence="5">
    <location>
        <begin position="6"/>
        <end position="22"/>
    </location>
</feature>
<dbReference type="OrthoDB" id="1493324at2"/>
<dbReference type="Pfam" id="PF13564">
    <property type="entry name" value="DoxX_2"/>
    <property type="match status" value="1"/>
</dbReference>
<dbReference type="GO" id="GO:0016020">
    <property type="term" value="C:membrane"/>
    <property type="evidence" value="ECO:0007669"/>
    <property type="project" value="UniProtKB-SubCell"/>
</dbReference>